<dbReference type="GO" id="GO:0005737">
    <property type="term" value="C:cytoplasm"/>
    <property type="evidence" value="ECO:0007669"/>
    <property type="project" value="TreeGrafter"/>
</dbReference>
<evidence type="ECO:0000256" key="6">
    <source>
        <dbReference type="PROSITE-ProRule" id="PRU00104"/>
    </source>
</evidence>
<dbReference type="SUPFAM" id="SSF56204">
    <property type="entry name" value="Hect, E3 ligase catalytic domain"/>
    <property type="match status" value="1"/>
</dbReference>
<evidence type="ECO:0000313" key="8">
    <source>
        <dbReference type="EMBL" id="ADE77435.1"/>
    </source>
</evidence>
<dbReference type="InterPro" id="IPR000569">
    <property type="entry name" value="HECT_dom"/>
</dbReference>
<dbReference type="Gene3D" id="3.30.2410.10">
    <property type="entry name" value="Hect, E3 ligase catalytic domain"/>
    <property type="match status" value="1"/>
</dbReference>
<dbReference type="AlphaFoldDB" id="D5AD16"/>
<sequence length="118" mass="13656">MELCPGGRDLVVNSKNRHRYVKLLIQCHFVTPVAEQVKCFAQGFSDLLGNSTLQQFLRALEPEDLDLMLYGKGHDLCIQDWKDHTEYHEYTEADEQIIWFWQGGILDPHTQPVCMGFS</sequence>
<evidence type="ECO:0000256" key="4">
    <source>
        <dbReference type="ARBA" id="ARBA00022679"/>
    </source>
</evidence>
<dbReference type="GO" id="GO:0000209">
    <property type="term" value="P:protein polyubiquitination"/>
    <property type="evidence" value="ECO:0007669"/>
    <property type="project" value="TreeGrafter"/>
</dbReference>
<keyword evidence="5 6" id="KW-0833">Ubl conjugation pathway</keyword>
<dbReference type="InterPro" id="IPR050409">
    <property type="entry name" value="E3_ubiq-protein_ligase"/>
</dbReference>
<dbReference type="PANTHER" id="PTHR11254">
    <property type="entry name" value="HECT DOMAIN UBIQUITIN-PROTEIN LIGASE"/>
    <property type="match status" value="1"/>
</dbReference>
<organism evidence="8">
    <name type="scientific">Picea sitchensis</name>
    <name type="common">Sitka spruce</name>
    <name type="synonym">Pinus sitchensis</name>
    <dbReference type="NCBI Taxonomy" id="3332"/>
    <lineage>
        <taxon>Eukaryota</taxon>
        <taxon>Viridiplantae</taxon>
        <taxon>Streptophyta</taxon>
        <taxon>Embryophyta</taxon>
        <taxon>Tracheophyta</taxon>
        <taxon>Spermatophyta</taxon>
        <taxon>Pinopsida</taxon>
        <taxon>Pinidae</taxon>
        <taxon>Conifers I</taxon>
        <taxon>Pinales</taxon>
        <taxon>Pinaceae</taxon>
        <taxon>Picea</taxon>
    </lineage>
</organism>
<dbReference type="GO" id="GO:0061630">
    <property type="term" value="F:ubiquitin protein ligase activity"/>
    <property type="evidence" value="ECO:0007669"/>
    <property type="project" value="UniProtKB-EC"/>
</dbReference>
<dbReference type="EC" id="2.3.2.26" evidence="3"/>
<evidence type="ECO:0000256" key="2">
    <source>
        <dbReference type="ARBA" id="ARBA00004906"/>
    </source>
</evidence>
<proteinExistence type="evidence at transcript level"/>
<dbReference type="Gene3D" id="3.30.2160.10">
    <property type="entry name" value="Hect, E3 ligase catalytic domain"/>
    <property type="match status" value="1"/>
</dbReference>
<dbReference type="PANTHER" id="PTHR11254:SF424">
    <property type="entry name" value="E3 UBIQUITIN-PROTEIN LIGASE UPL5"/>
    <property type="match status" value="1"/>
</dbReference>
<comment type="catalytic activity">
    <reaction evidence="1">
        <text>S-ubiquitinyl-[E2 ubiquitin-conjugating enzyme]-L-cysteine + [acceptor protein]-L-lysine = [E2 ubiquitin-conjugating enzyme]-L-cysteine + N(6)-ubiquitinyl-[acceptor protein]-L-lysine.</text>
        <dbReference type="EC" id="2.3.2.26"/>
    </reaction>
</comment>
<comment type="caution">
    <text evidence="6">Lacks conserved residue(s) required for the propagation of feature annotation.</text>
</comment>
<evidence type="ECO:0000259" key="7">
    <source>
        <dbReference type="PROSITE" id="PS50237"/>
    </source>
</evidence>
<reference evidence="8" key="1">
    <citation type="submission" date="2010-04" db="EMBL/GenBank/DDBJ databases">
        <authorList>
            <person name="Reid K.E."/>
            <person name="Liao N."/>
            <person name="Chan S."/>
            <person name="Docking R."/>
            <person name="Taylor G."/>
            <person name="Moore R."/>
            <person name="Mayo M."/>
            <person name="Munro S."/>
            <person name="King J."/>
            <person name="Yanchuk A."/>
            <person name="Holt R."/>
            <person name="Jones S."/>
            <person name="Marra M."/>
            <person name="Ritland C.E."/>
            <person name="Ritland K."/>
            <person name="Bohlmann J."/>
        </authorList>
    </citation>
    <scope>NUCLEOTIDE SEQUENCE</scope>
    <source>
        <tissue evidence="8">Bud</tissue>
    </source>
</reference>
<dbReference type="GO" id="GO:0006511">
    <property type="term" value="P:ubiquitin-dependent protein catabolic process"/>
    <property type="evidence" value="ECO:0007669"/>
    <property type="project" value="TreeGrafter"/>
</dbReference>
<evidence type="ECO:0000256" key="5">
    <source>
        <dbReference type="ARBA" id="ARBA00022786"/>
    </source>
</evidence>
<comment type="pathway">
    <text evidence="2">Protein modification; protein ubiquitination.</text>
</comment>
<protein>
    <recommendedName>
        <fullName evidence="3">HECT-type E3 ubiquitin transferase</fullName>
        <ecNumber evidence="3">2.3.2.26</ecNumber>
    </recommendedName>
</protein>
<dbReference type="Pfam" id="PF00632">
    <property type="entry name" value="HECT"/>
    <property type="match status" value="1"/>
</dbReference>
<name>D5AD16_PICSI</name>
<evidence type="ECO:0000256" key="3">
    <source>
        <dbReference type="ARBA" id="ARBA00012485"/>
    </source>
</evidence>
<dbReference type="InterPro" id="IPR035983">
    <property type="entry name" value="Hect_E3_ubiquitin_ligase"/>
</dbReference>
<evidence type="ECO:0000256" key="1">
    <source>
        <dbReference type="ARBA" id="ARBA00000885"/>
    </source>
</evidence>
<dbReference type="EMBL" id="BT124164">
    <property type="protein sequence ID" value="ADE77435.1"/>
    <property type="molecule type" value="mRNA"/>
</dbReference>
<feature type="domain" description="HECT" evidence="7">
    <location>
        <begin position="1"/>
        <end position="102"/>
    </location>
</feature>
<dbReference type="PROSITE" id="PS50237">
    <property type="entry name" value="HECT"/>
    <property type="match status" value="1"/>
</dbReference>
<keyword evidence="4" id="KW-0808">Transferase</keyword>
<accession>D5AD16</accession>